<accession>A0ABQ9DBL3</accession>
<proteinExistence type="predicted"/>
<dbReference type="PANTHER" id="PTHR33395">
    <property type="entry name" value="TRANSCRIPTASE, PUTATIVE-RELATED-RELATED"/>
    <property type="match status" value="1"/>
</dbReference>
<evidence type="ECO:0000313" key="2">
    <source>
        <dbReference type="Proteomes" id="UP001145742"/>
    </source>
</evidence>
<name>A0ABQ9DBL3_9PASS</name>
<dbReference type="Proteomes" id="UP001145742">
    <property type="component" value="Unassembled WGS sequence"/>
</dbReference>
<sequence>MLFLFNLDITCNPSYSGREALQRDLDKLEDWAITNHKFNKENFQILHLEWDNPRCLYRLGNEMLENSAMERDLGVLVNGQLNMSQQCPGNQEGQYACSKRNKQEKLEALAQSQRFDITGISEAWWDETCDWSALLDRYKLFRRDSKGERAWRMALYGIEGLECMQLKVGNGTIESLQVRIKGQTNNVGVIMAVCHIPPWQDDDTDELFFEERRDTSKSTAFIFIRDFNLPKFTWEHHKAGTTWTRRFPKPLDDSFLEQILRELTWKNALHDLQLFNRVDLVNEVEIGGHLGHSGHEVIKFKTSADSRKSASKTSTSNLGKAGFRLLRELDEDGHLTNRDRDKAELFNAFFASVFNMGDRPSVSQCPELEDHDCKNDDPVDPGFLWDLLLQQDLLPQLNPNKSVAPVVFIPESLWSWRMSSQNLS</sequence>
<dbReference type="InterPro" id="IPR036691">
    <property type="entry name" value="Endo/exonu/phosph_ase_sf"/>
</dbReference>
<dbReference type="PANTHER" id="PTHR33395:SF22">
    <property type="entry name" value="REVERSE TRANSCRIPTASE DOMAIN-CONTAINING PROTEIN"/>
    <property type="match status" value="1"/>
</dbReference>
<organism evidence="1 2">
    <name type="scientific">Willisornis vidua</name>
    <name type="common">Xingu scale-backed antbird</name>
    <dbReference type="NCBI Taxonomy" id="1566151"/>
    <lineage>
        <taxon>Eukaryota</taxon>
        <taxon>Metazoa</taxon>
        <taxon>Chordata</taxon>
        <taxon>Craniata</taxon>
        <taxon>Vertebrata</taxon>
        <taxon>Euteleostomi</taxon>
        <taxon>Archelosauria</taxon>
        <taxon>Archosauria</taxon>
        <taxon>Dinosauria</taxon>
        <taxon>Saurischia</taxon>
        <taxon>Theropoda</taxon>
        <taxon>Coelurosauria</taxon>
        <taxon>Aves</taxon>
        <taxon>Neognathae</taxon>
        <taxon>Neoaves</taxon>
        <taxon>Telluraves</taxon>
        <taxon>Australaves</taxon>
        <taxon>Passeriformes</taxon>
        <taxon>Thamnophilidae</taxon>
        <taxon>Willisornis</taxon>
    </lineage>
</organism>
<protein>
    <submittedName>
        <fullName evidence="1">Uncharacterized protein</fullName>
    </submittedName>
</protein>
<dbReference type="Gene3D" id="3.60.10.10">
    <property type="entry name" value="Endonuclease/exonuclease/phosphatase"/>
    <property type="match status" value="1"/>
</dbReference>
<evidence type="ECO:0000313" key="1">
    <source>
        <dbReference type="EMBL" id="KAJ7415489.1"/>
    </source>
</evidence>
<dbReference type="SUPFAM" id="SSF56219">
    <property type="entry name" value="DNase I-like"/>
    <property type="match status" value="1"/>
</dbReference>
<keyword evidence="2" id="KW-1185">Reference proteome</keyword>
<dbReference type="EMBL" id="WHWB01033944">
    <property type="protein sequence ID" value="KAJ7415489.1"/>
    <property type="molecule type" value="Genomic_DNA"/>
</dbReference>
<comment type="caution">
    <text evidence="1">The sequence shown here is derived from an EMBL/GenBank/DDBJ whole genome shotgun (WGS) entry which is preliminary data.</text>
</comment>
<gene>
    <name evidence="1" type="ORF">WISP_78178</name>
</gene>
<reference evidence="1" key="1">
    <citation type="submission" date="2019-10" db="EMBL/GenBank/DDBJ databases">
        <authorList>
            <person name="Soares A.E.R."/>
            <person name="Aleixo A."/>
            <person name="Schneider P."/>
            <person name="Miyaki C.Y."/>
            <person name="Schneider M.P."/>
            <person name="Mello C."/>
            <person name="Vasconcelos A.T.R."/>
        </authorList>
    </citation>
    <scope>NUCLEOTIDE SEQUENCE</scope>
    <source>
        <tissue evidence="1">Muscle</tissue>
    </source>
</reference>